<dbReference type="GO" id="GO:0007420">
    <property type="term" value="P:brain development"/>
    <property type="evidence" value="ECO:0007669"/>
    <property type="project" value="Ensembl"/>
</dbReference>
<reference evidence="5" key="4">
    <citation type="submission" date="2025-09" db="UniProtKB">
        <authorList>
            <consortium name="Ensembl"/>
        </authorList>
    </citation>
    <scope>IDENTIFICATION</scope>
</reference>
<evidence type="ECO:0000313" key="6">
    <source>
        <dbReference type="Proteomes" id="UP000001519"/>
    </source>
</evidence>
<dbReference type="STRING" id="9593.ENSGGOP00000015108"/>
<feature type="compositionally biased region" description="Low complexity" evidence="2">
    <location>
        <begin position="9"/>
        <end position="28"/>
    </location>
</feature>
<name>G3RHI8_GORGO</name>
<feature type="compositionally biased region" description="Polar residues" evidence="2">
    <location>
        <begin position="1040"/>
        <end position="1049"/>
    </location>
</feature>
<dbReference type="GO" id="GO:0030879">
    <property type="term" value="P:mammary gland development"/>
    <property type="evidence" value="ECO:0007669"/>
    <property type="project" value="Ensembl"/>
</dbReference>
<proteinExistence type="predicted"/>
<dbReference type="EMBL" id="CABD030090845">
    <property type="status" value="NOT_ANNOTATED_CDS"/>
    <property type="molecule type" value="Genomic_DNA"/>
</dbReference>
<feature type="compositionally biased region" description="Low complexity" evidence="2">
    <location>
        <begin position="418"/>
        <end position="427"/>
    </location>
</feature>
<dbReference type="GO" id="GO:0043548">
    <property type="term" value="F:phosphatidylinositol 3-kinase binding"/>
    <property type="evidence" value="ECO:0000318"/>
    <property type="project" value="GO_Central"/>
</dbReference>
<dbReference type="CDD" id="cd01257">
    <property type="entry name" value="PH_IRS"/>
    <property type="match status" value="1"/>
</dbReference>
<feature type="compositionally biased region" description="Low complexity" evidence="2">
    <location>
        <begin position="449"/>
        <end position="467"/>
    </location>
</feature>
<feature type="compositionally biased region" description="Low complexity" evidence="2">
    <location>
        <begin position="911"/>
        <end position="940"/>
    </location>
</feature>
<evidence type="ECO:0000313" key="5">
    <source>
        <dbReference type="Ensembl" id="ENSGGOP00000015108.3"/>
    </source>
</evidence>
<dbReference type="FunFam" id="2.30.29.30:FF:000291">
    <property type="entry name" value="insulin receptor substrate 2"/>
    <property type="match status" value="1"/>
</dbReference>
<dbReference type="GO" id="GO:0046326">
    <property type="term" value="P:positive regulation of D-glucose import"/>
    <property type="evidence" value="ECO:0007669"/>
    <property type="project" value="Ensembl"/>
</dbReference>
<dbReference type="GO" id="GO:0002053">
    <property type="term" value="P:positive regulation of mesenchymal cell proliferation"/>
    <property type="evidence" value="ECO:0007669"/>
    <property type="project" value="Ensembl"/>
</dbReference>
<dbReference type="GO" id="GO:0005829">
    <property type="term" value="C:cytosol"/>
    <property type="evidence" value="ECO:0000318"/>
    <property type="project" value="GO_Central"/>
</dbReference>
<dbReference type="GO" id="GO:0032024">
    <property type="term" value="P:positive regulation of insulin secretion"/>
    <property type="evidence" value="ECO:0007669"/>
    <property type="project" value="Ensembl"/>
</dbReference>
<dbReference type="Pfam" id="PF02174">
    <property type="entry name" value="IRS"/>
    <property type="match status" value="1"/>
</dbReference>
<dbReference type="GO" id="GO:0141038">
    <property type="term" value="F:phosphatidylinositol 3-kinase activator activity"/>
    <property type="evidence" value="ECO:0007669"/>
    <property type="project" value="Ensembl"/>
</dbReference>
<dbReference type="Proteomes" id="UP000001519">
    <property type="component" value="Chromosome 13"/>
</dbReference>
<dbReference type="Ensembl" id="ENSGGOT00000015540.3">
    <property type="protein sequence ID" value="ENSGGOP00000015108.3"/>
    <property type="gene ID" value="ENSGGOG00000015488.3"/>
</dbReference>
<dbReference type="SMART" id="SM00310">
    <property type="entry name" value="PTBI"/>
    <property type="match status" value="1"/>
</dbReference>
<dbReference type="PANTHER" id="PTHR10614">
    <property type="entry name" value="INSULIN RECEPTOR SUBSTRATE"/>
    <property type="match status" value="1"/>
</dbReference>
<protein>
    <submittedName>
        <fullName evidence="5">Insulin receptor substrate 2</fullName>
    </submittedName>
</protein>
<dbReference type="SMART" id="SM00233">
    <property type="entry name" value="PH"/>
    <property type="match status" value="1"/>
</dbReference>
<dbReference type="GO" id="GO:0044342">
    <property type="term" value="P:type B pancreatic cell proliferation"/>
    <property type="evidence" value="ECO:0007669"/>
    <property type="project" value="Ensembl"/>
</dbReference>
<dbReference type="GO" id="GO:0008286">
    <property type="term" value="P:insulin receptor signaling pathway"/>
    <property type="evidence" value="ECO:0000318"/>
    <property type="project" value="GO_Central"/>
</dbReference>
<dbReference type="EMBL" id="CABD030090847">
    <property type="status" value="NOT_ANNOTATED_CDS"/>
    <property type="molecule type" value="Genomic_DNA"/>
</dbReference>
<feature type="region of interest" description="Disordered" evidence="2">
    <location>
        <begin position="1"/>
        <end position="31"/>
    </location>
</feature>
<dbReference type="GO" id="GO:0010634">
    <property type="term" value="P:positive regulation of epithelial cell migration"/>
    <property type="evidence" value="ECO:0007669"/>
    <property type="project" value="Ensembl"/>
</dbReference>
<dbReference type="GO" id="GO:0005068">
    <property type="term" value="F:transmembrane receptor protein tyrosine kinase adaptor activity"/>
    <property type="evidence" value="ECO:0007669"/>
    <property type="project" value="Ensembl"/>
</dbReference>
<evidence type="ECO:0000256" key="2">
    <source>
        <dbReference type="SAM" id="MobiDB-lite"/>
    </source>
</evidence>
<reference evidence="5" key="3">
    <citation type="submission" date="2025-08" db="UniProtKB">
        <authorList>
            <consortium name="Ensembl"/>
        </authorList>
    </citation>
    <scope>IDENTIFICATION</scope>
</reference>
<sequence length="1220" mass="125360">MASPPRHGPPGLANGDGPNLNNNNNNNNHSVRKCGYLRKQKHGHKRFFVLRGPGAGGDEATAGGGSAPQPPRLEYYESEKKWRSKAGAPKRVIALDCCLNINKRADAKHKYLIALYTKDEYFAVAAENEQEQEGWYRALTDLVSEGRAAAGDAPPTAAPAASCSASLPGALGGSAGAAGAEDSYGLVAPATAAYREVWQVNLKPKGLGQSKNLTGVYRLCLSARTIGFVKLNCEQPSVTLQLMNIRRCGHSDSFFFIEVGRSAVTGPGELWMQADDSVVAQSSGSSATHPISVPGARRHHHLVNLPPSQTGLVRRSRTDSLAATPPAAKCSSCRVRTASEGDGGAAAGAAAAGARPVSVAGSPLSPGPVRAPLSRSHTLSGGCGGRGSKVALLPAGGALQHSRSMSMPVAHSPPAATSPGSLSSSSGHGSGSYPPPPGPHPPLPHPLHHGPGQRPSSGSASASGSPSDPGFMSLDEYGSSPGDLRAFCSHRSNTPESIAETPPARDGGGGGEFYGYMTMDRPLSHCGRPYRRVSGDAAQDLDRGLRKRTYSLTTPARQRPVPQPSSASLDEYTLMRATFSGSAGRLCPSCPASSPKVAYHPYPEDYGDIEIGSHRSSSSNLGADDGYMPMTPGAALAGSGSGSCRSDDYMPMSPASVSAPKQILQPRAAAAAAAVPSAGPAGPAPISAAGRTFPASGGGYKASSPAESSPEDSGYMRMWCGSKLSMEHADGKLLPNGDYLNVSPSDAVTTGTPPDFFSAALHGGGEPLRGVPGCCYSSLPRSYKAPYTCGGDSDQYVLMSSPVGRILEEERLEPQATPGPSQAASAFGAGPTQPPHPVVPSPVRPSGGRPESFLGQRGRAVRPTRLSLEGLPSLPSMHEYPLPPEPKSPGEYINIDFGEPGARLSPPAPPLLASAASSSSLLSASSPASSLGSGTPGTSSDSRQRSPLSDYMNLDFSSPKSPKPGAPSGHPVGSLDGLLSPEASSPYPPFQPPDPHRGAKVIRADPQGGRRRHSSETFSSTTTVTPVSPSFAHNPKRHNSASVENVSLRKSSEGGVGVGPGGGDEPPTSPRQLQPAPPLAPQGRPWTPGQPGGLVGCPGSGGSPMRRETSAGFQNGLNYIAIDVREEPGLPPQPQPQPPQLPQPGDKSSWGRTRSLGGLISAVGVGGTGGGCGGPGPGALPPANTYASIDFLSHHLKEATIVKGEEALCLGVWREGGVGR</sequence>
<dbReference type="GO" id="GO:0005886">
    <property type="term" value="C:plasma membrane"/>
    <property type="evidence" value="ECO:0000318"/>
    <property type="project" value="GO_Central"/>
</dbReference>
<dbReference type="GO" id="GO:0030890">
    <property type="term" value="P:positive regulation of B cell proliferation"/>
    <property type="evidence" value="ECO:0007669"/>
    <property type="project" value="Ensembl"/>
</dbReference>
<evidence type="ECO:0000259" key="3">
    <source>
        <dbReference type="PROSITE" id="PS50003"/>
    </source>
</evidence>
<gene>
    <name evidence="5" type="primary">IRS2</name>
</gene>
<feature type="compositionally biased region" description="Pro residues" evidence="2">
    <location>
        <begin position="832"/>
        <end position="843"/>
    </location>
</feature>
<dbReference type="GO" id="GO:1904692">
    <property type="term" value="P:positive regulation of type B pancreatic cell proliferation"/>
    <property type="evidence" value="ECO:0007669"/>
    <property type="project" value="Ensembl"/>
</dbReference>
<keyword evidence="1" id="KW-0597">Phosphoprotein</keyword>
<dbReference type="InParanoid" id="G3RHI8"/>
<dbReference type="InterPro" id="IPR002404">
    <property type="entry name" value="IRS_PTB"/>
</dbReference>
<evidence type="ECO:0000256" key="1">
    <source>
        <dbReference type="ARBA" id="ARBA00022553"/>
    </source>
</evidence>
<dbReference type="AlphaFoldDB" id="G3RHI8"/>
<dbReference type="GeneTree" id="ENSGT00940000161407"/>
<dbReference type="PROSITE" id="PS50003">
    <property type="entry name" value="PH_DOMAIN"/>
    <property type="match status" value="1"/>
</dbReference>
<dbReference type="CDD" id="cd01204">
    <property type="entry name" value="PTB_IRS"/>
    <property type="match status" value="1"/>
</dbReference>
<feature type="compositionally biased region" description="Gly residues" evidence="2">
    <location>
        <begin position="1090"/>
        <end position="1102"/>
    </location>
</feature>
<dbReference type="Gene3D" id="2.30.29.30">
    <property type="entry name" value="Pleckstrin-homology domain (PH domain)/Phosphotyrosine-binding domain (PTB)"/>
    <property type="match status" value="2"/>
</dbReference>
<dbReference type="EMBL" id="CABD030090846">
    <property type="status" value="NOT_ANNOTATED_CDS"/>
    <property type="molecule type" value="Genomic_DNA"/>
</dbReference>
<dbReference type="GO" id="GO:0005158">
    <property type="term" value="F:insulin receptor binding"/>
    <property type="evidence" value="ECO:0000318"/>
    <property type="project" value="GO_Central"/>
</dbReference>
<dbReference type="PANTHER" id="PTHR10614:SF7">
    <property type="entry name" value="INSULIN RECEPTOR SUBSTRATE 2"/>
    <property type="match status" value="1"/>
</dbReference>
<dbReference type="GO" id="GO:0010748">
    <property type="term" value="P:negative regulation of long-chain fatty acid import across plasma membrane"/>
    <property type="evidence" value="ECO:0007669"/>
    <property type="project" value="Ensembl"/>
</dbReference>
<dbReference type="GO" id="GO:0002903">
    <property type="term" value="P:negative regulation of B cell apoptotic process"/>
    <property type="evidence" value="ECO:0007669"/>
    <property type="project" value="Ensembl"/>
</dbReference>
<dbReference type="Bgee" id="ENSGGOG00000015488">
    <property type="expression patterns" value="Expressed in prefrontal cortex and 5 other cell types or tissues"/>
</dbReference>
<reference evidence="6" key="1">
    <citation type="submission" date="2011-05" db="EMBL/GenBank/DDBJ databases">
        <title>Insights into the evolution of the great apes provided by the gorilla genome.</title>
        <authorList>
            <person name="Scally A."/>
        </authorList>
    </citation>
    <scope>NUCLEOTIDE SEQUENCE [LARGE SCALE GENOMIC DNA]</scope>
</reference>
<dbReference type="GO" id="GO:0032000">
    <property type="term" value="P:positive regulation of fatty acid beta-oxidation"/>
    <property type="evidence" value="ECO:0007669"/>
    <property type="project" value="Ensembl"/>
</dbReference>
<feature type="region of interest" description="Disordered" evidence="2">
    <location>
        <begin position="813"/>
        <end position="1110"/>
    </location>
</feature>
<feature type="compositionally biased region" description="Gly residues" evidence="2">
    <location>
        <begin position="53"/>
        <end position="66"/>
    </location>
</feature>
<feature type="compositionally biased region" description="Pro residues" evidence="2">
    <location>
        <begin position="1129"/>
        <end position="1142"/>
    </location>
</feature>
<feature type="compositionally biased region" description="Gly residues" evidence="2">
    <location>
        <begin position="1054"/>
        <end position="1064"/>
    </location>
</feature>
<dbReference type="InterPro" id="IPR039011">
    <property type="entry name" value="IRS"/>
</dbReference>
<keyword evidence="6" id="KW-1185">Reference proteome</keyword>
<feature type="region of interest" description="Disordered" evidence="2">
    <location>
        <begin position="402"/>
        <end position="512"/>
    </location>
</feature>
<feature type="domain" description="PH" evidence="3">
    <location>
        <begin position="30"/>
        <end position="144"/>
    </location>
</feature>
<dbReference type="InterPro" id="IPR001849">
    <property type="entry name" value="PH_domain"/>
</dbReference>
<dbReference type="GO" id="GO:0009749">
    <property type="term" value="P:response to glucose"/>
    <property type="evidence" value="ECO:0007669"/>
    <property type="project" value="Ensembl"/>
</dbReference>
<dbReference type="OMA" id="CHRKRTY"/>
<dbReference type="GO" id="GO:0051897">
    <property type="term" value="P:positive regulation of phosphatidylinositol 3-kinase/protein kinase B signal transduction"/>
    <property type="evidence" value="ECO:0007669"/>
    <property type="project" value="Ensembl"/>
</dbReference>
<feature type="compositionally biased region" description="Low complexity" evidence="2">
    <location>
        <begin position="1016"/>
        <end position="1031"/>
    </location>
</feature>
<dbReference type="SMART" id="SM01244">
    <property type="entry name" value="IRS"/>
    <property type="match status" value="1"/>
</dbReference>
<dbReference type="FunCoup" id="G3RHI8">
    <property type="interactions" value="1262"/>
</dbReference>
<dbReference type="SUPFAM" id="SSF50729">
    <property type="entry name" value="PH domain-like"/>
    <property type="match status" value="2"/>
</dbReference>
<dbReference type="InterPro" id="IPR011993">
    <property type="entry name" value="PH-like_dom_sf"/>
</dbReference>
<feature type="region of interest" description="Disordered" evidence="2">
    <location>
        <begin position="1123"/>
        <end position="1154"/>
    </location>
</feature>
<dbReference type="PRINTS" id="PR00628">
    <property type="entry name" value="INSULINRSI"/>
</dbReference>
<feature type="domain" description="IRS-type PTB" evidence="4">
    <location>
        <begin position="194"/>
        <end position="298"/>
    </location>
</feature>
<organism evidence="5 6">
    <name type="scientific">Gorilla gorilla gorilla</name>
    <name type="common">Western lowland gorilla</name>
    <dbReference type="NCBI Taxonomy" id="9595"/>
    <lineage>
        <taxon>Eukaryota</taxon>
        <taxon>Metazoa</taxon>
        <taxon>Chordata</taxon>
        <taxon>Craniata</taxon>
        <taxon>Vertebrata</taxon>
        <taxon>Euteleostomi</taxon>
        <taxon>Mammalia</taxon>
        <taxon>Eutheria</taxon>
        <taxon>Euarchontoglires</taxon>
        <taxon>Primates</taxon>
        <taxon>Haplorrhini</taxon>
        <taxon>Catarrhini</taxon>
        <taxon>Hominidae</taxon>
        <taxon>Gorilla</taxon>
    </lineage>
</organism>
<dbReference type="PROSITE" id="PS51064">
    <property type="entry name" value="IRS_PTB"/>
    <property type="match status" value="1"/>
</dbReference>
<accession>G3RHI8</accession>
<dbReference type="GO" id="GO:0045725">
    <property type="term" value="P:positive regulation of glycogen biosynthetic process"/>
    <property type="evidence" value="ECO:0007669"/>
    <property type="project" value="Ensembl"/>
</dbReference>
<dbReference type="GO" id="GO:0048009">
    <property type="term" value="P:insulin-like growth factor receptor signaling pathway"/>
    <property type="evidence" value="ECO:0007669"/>
    <property type="project" value="Ensembl"/>
</dbReference>
<evidence type="ECO:0000259" key="4">
    <source>
        <dbReference type="PROSITE" id="PS51064"/>
    </source>
</evidence>
<dbReference type="Pfam" id="PF00169">
    <property type="entry name" value="PH"/>
    <property type="match status" value="1"/>
</dbReference>
<feature type="compositionally biased region" description="Pro residues" evidence="2">
    <location>
        <begin position="433"/>
        <end position="445"/>
    </location>
</feature>
<dbReference type="eggNOG" id="ENOG502QUNU">
    <property type="taxonomic scope" value="Eukaryota"/>
</dbReference>
<dbReference type="GO" id="GO:0010631">
    <property type="term" value="P:epithelial cell migration"/>
    <property type="evidence" value="ECO:0007669"/>
    <property type="project" value="Ensembl"/>
</dbReference>
<reference evidence="5 6" key="2">
    <citation type="journal article" date="2012" name="Nature">
        <title>Insights into hominid evolution from the gorilla genome sequence.</title>
        <authorList>
            <person name="Scally A."/>
            <person name="Dutheil J.Y."/>
            <person name="Hillier L.W."/>
            <person name="Jordan G.E."/>
            <person name="Goodhead I."/>
            <person name="Herrero J."/>
            <person name="Hobolth A."/>
            <person name="Lappalainen T."/>
            <person name="Mailund T."/>
            <person name="Marques-Bonet T."/>
            <person name="McCarthy S."/>
            <person name="Montgomery S.H."/>
            <person name="Schwalie P.C."/>
            <person name="Tang Y.A."/>
            <person name="Ward M.C."/>
            <person name="Xue Y."/>
            <person name="Yngvadottir B."/>
            <person name="Alkan C."/>
            <person name="Andersen L.N."/>
            <person name="Ayub Q."/>
            <person name="Ball E.V."/>
            <person name="Beal K."/>
            <person name="Bradley B.J."/>
            <person name="Chen Y."/>
            <person name="Clee C.M."/>
            <person name="Fitzgerald S."/>
            <person name="Graves T.A."/>
            <person name="Gu Y."/>
            <person name="Heath P."/>
            <person name="Heger A."/>
            <person name="Karakoc E."/>
            <person name="Kolb-Kokocinski A."/>
            <person name="Laird G.K."/>
            <person name="Lunter G."/>
            <person name="Meader S."/>
            <person name="Mort M."/>
            <person name="Mullikin J.C."/>
            <person name="Munch K."/>
            <person name="O'Connor T.D."/>
            <person name="Phillips A.D."/>
            <person name="Prado-Martinez J."/>
            <person name="Rogers A.S."/>
            <person name="Sajjadian S."/>
            <person name="Schmidt D."/>
            <person name="Shaw K."/>
            <person name="Simpson J.T."/>
            <person name="Stenson P.D."/>
            <person name="Turner D.J."/>
            <person name="Vigilant L."/>
            <person name="Vilella A.J."/>
            <person name="Whitener W."/>
            <person name="Zhu B."/>
            <person name="Cooper D.N."/>
            <person name="de Jong P."/>
            <person name="Dermitzakis E.T."/>
            <person name="Eichler E.E."/>
            <person name="Flicek P."/>
            <person name="Goldman N."/>
            <person name="Mundy N.I."/>
            <person name="Ning Z."/>
            <person name="Odom D.T."/>
            <person name="Ponting C.P."/>
            <person name="Quail M.A."/>
            <person name="Ryder O.A."/>
            <person name="Searle S.M."/>
            <person name="Warren W.C."/>
            <person name="Wilson R.K."/>
            <person name="Schierup M.H."/>
            <person name="Rogers J."/>
            <person name="Tyler-Smith C."/>
            <person name="Durbin R."/>
        </authorList>
    </citation>
    <scope>NUCLEOTIDE SEQUENCE [LARGE SCALE GENOMIC DNA]</scope>
</reference>
<feature type="region of interest" description="Disordered" evidence="2">
    <location>
        <begin position="49"/>
        <end position="72"/>
    </location>
</feature>
<feature type="region of interest" description="Disordered" evidence="2">
    <location>
        <begin position="281"/>
        <end position="385"/>
    </location>
</feature>